<dbReference type="EMBL" id="DNAA01000010">
    <property type="protein sequence ID" value="HBA08177.1"/>
    <property type="molecule type" value="Genomic_DNA"/>
</dbReference>
<evidence type="ECO:0000313" key="1">
    <source>
        <dbReference type="EMBL" id="HBA08177.1"/>
    </source>
</evidence>
<proteinExistence type="predicted"/>
<name>A0A351R806_9PROT</name>
<gene>
    <name evidence="1" type="ORF">DCW48_00325</name>
</gene>
<protein>
    <submittedName>
        <fullName evidence="1">Secondary thiamine-phosphate synthase enzyme</fullName>
    </submittedName>
</protein>
<feature type="non-terminal residue" evidence="1">
    <location>
        <position position="28"/>
    </location>
</feature>
<evidence type="ECO:0000313" key="2">
    <source>
        <dbReference type="Proteomes" id="UP000264313"/>
    </source>
</evidence>
<sequence>MKSYRKELWFNPPTRVAFIRITEQIREC</sequence>
<organism evidence="1 2">
    <name type="scientific">Methylotenera mobilis</name>
    <dbReference type="NCBI Taxonomy" id="359408"/>
    <lineage>
        <taxon>Bacteria</taxon>
        <taxon>Pseudomonadati</taxon>
        <taxon>Pseudomonadota</taxon>
        <taxon>Betaproteobacteria</taxon>
        <taxon>Nitrosomonadales</taxon>
        <taxon>Methylophilaceae</taxon>
        <taxon>Methylotenera</taxon>
    </lineage>
</organism>
<dbReference type="STRING" id="1132855.GCA_000384255_00449"/>
<dbReference type="Proteomes" id="UP000264313">
    <property type="component" value="Unassembled WGS sequence"/>
</dbReference>
<reference evidence="1 2" key="1">
    <citation type="journal article" date="2018" name="Nat. Biotechnol.">
        <title>A standardized bacterial taxonomy based on genome phylogeny substantially revises the tree of life.</title>
        <authorList>
            <person name="Parks D.H."/>
            <person name="Chuvochina M."/>
            <person name="Waite D.W."/>
            <person name="Rinke C."/>
            <person name="Skarshewski A."/>
            <person name="Chaumeil P.A."/>
            <person name="Hugenholtz P."/>
        </authorList>
    </citation>
    <scope>NUCLEOTIDE SEQUENCE [LARGE SCALE GENOMIC DNA]</scope>
    <source>
        <strain evidence="1">UBA9958</strain>
    </source>
</reference>
<comment type="caution">
    <text evidence="1">The sequence shown here is derived from an EMBL/GenBank/DDBJ whole genome shotgun (WGS) entry which is preliminary data.</text>
</comment>
<dbReference type="AlphaFoldDB" id="A0A351R806"/>
<accession>A0A351R806</accession>